<dbReference type="EMBL" id="LR797340">
    <property type="protein sequence ID" value="CAB4203994.1"/>
    <property type="molecule type" value="Genomic_DNA"/>
</dbReference>
<evidence type="ECO:0000313" key="3">
    <source>
        <dbReference type="EMBL" id="CAB4173187.1"/>
    </source>
</evidence>
<gene>
    <name evidence="4" type="ORF">UFOVP1114_12</name>
    <name evidence="5" type="ORF">UFOVP1386_12</name>
    <name evidence="6" type="ORF">UFOVP1479_35</name>
    <name evidence="7" type="ORF">UFOVP1564_37</name>
    <name evidence="1" type="ORF">UFOVP310_37</name>
    <name evidence="2" type="ORF">UFOVP619_15</name>
    <name evidence="3" type="ORF">UFOVP947_38</name>
</gene>
<evidence type="ECO:0000313" key="4">
    <source>
        <dbReference type="EMBL" id="CAB4184494.1"/>
    </source>
</evidence>
<evidence type="ECO:0000313" key="7">
    <source>
        <dbReference type="EMBL" id="CAB5230102.1"/>
    </source>
</evidence>
<evidence type="ECO:0000313" key="6">
    <source>
        <dbReference type="EMBL" id="CAB4215552.1"/>
    </source>
</evidence>
<evidence type="ECO:0000313" key="2">
    <source>
        <dbReference type="EMBL" id="CAB4152373.1"/>
    </source>
</evidence>
<dbReference type="EMBL" id="LR796589">
    <property type="protein sequence ID" value="CAB4152373.1"/>
    <property type="molecule type" value="Genomic_DNA"/>
</dbReference>
<dbReference type="EMBL" id="LR796325">
    <property type="protein sequence ID" value="CAB4136858.1"/>
    <property type="molecule type" value="Genomic_DNA"/>
</dbReference>
<reference evidence="7" key="1">
    <citation type="submission" date="2020-05" db="EMBL/GenBank/DDBJ databases">
        <authorList>
            <person name="Chiriac C."/>
            <person name="Salcher M."/>
            <person name="Ghai R."/>
            <person name="Kavagutti S V."/>
        </authorList>
    </citation>
    <scope>NUCLEOTIDE SEQUENCE</scope>
</reference>
<organism evidence="7">
    <name type="scientific">uncultured Caudovirales phage</name>
    <dbReference type="NCBI Taxonomy" id="2100421"/>
    <lineage>
        <taxon>Viruses</taxon>
        <taxon>Duplodnaviria</taxon>
        <taxon>Heunggongvirae</taxon>
        <taxon>Uroviricota</taxon>
        <taxon>Caudoviricetes</taxon>
        <taxon>Peduoviridae</taxon>
        <taxon>Maltschvirus</taxon>
        <taxon>Maltschvirus maltsch</taxon>
    </lineage>
</organism>
<evidence type="ECO:0000313" key="1">
    <source>
        <dbReference type="EMBL" id="CAB4136858.1"/>
    </source>
</evidence>
<dbReference type="EMBL" id="LR797427">
    <property type="protein sequence ID" value="CAB4215552.1"/>
    <property type="molecule type" value="Genomic_DNA"/>
</dbReference>
<dbReference type="EMBL" id="LR797070">
    <property type="protein sequence ID" value="CAB4184494.1"/>
    <property type="molecule type" value="Genomic_DNA"/>
</dbReference>
<protein>
    <submittedName>
        <fullName evidence="7">Uncharacterized protein</fullName>
    </submittedName>
</protein>
<evidence type="ECO:0000313" key="5">
    <source>
        <dbReference type="EMBL" id="CAB4203994.1"/>
    </source>
</evidence>
<sequence length="316" mass="34738">MSNLKKYDFSFDLTGLQAYTEQRTSTLISESILTGDFAQLVTVVPNVKGTQELNVLSSVLTPQAGGCGWEPNTGNTTTFTQKTITSVKQQYQEALCTDSLEGFWYQTLLKPGQYYDSPSDIPFEEYLVNYKVQQVKEAIELELFSATTGGTGFDGFLALTSSAYSGANGNVIVVPAASGVTSANIGDSIDLMLEAAPDYLAAAKNGAIFMSWSLFRNYTVWVRNKNFFYLATPGDAQTGILHPGSNFMVIPVRGLSGTDRIFIGQKDNFYIGTDLISDYSQFKMWYSMDNQEVRMKCQYRIGAQTGVNAIISNNLS</sequence>
<accession>A0A6J7XGM3</accession>
<dbReference type="EMBL" id="LR798416">
    <property type="protein sequence ID" value="CAB5230102.1"/>
    <property type="molecule type" value="Genomic_DNA"/>
</dbReference>
<dbReference type="EMBL" id="LR796895">
    <property type="protein sequence ID" value="CAB4173187.1"/>
    <property type="molecule type" value="Genomic_DNA"/>
</dbReference>
<name>A0A6J7XGM3_9CAUD</name>
<proteinExistence type="predicted"/>